<dbReference type="GO" id="GO:0030488">
    <property type="term" value="P:tRNA methylation"/>
    <property type="evidence" value="ECO:0007669"/>
    <property type="project" value="UniProtKB-ARBA"/>
</dbReference>
<evidence type="ECO:0000256" key="6">
    <source>
        <dbReference type="ARBA" id="ARBA00022691"/>
    </source>
</evidence>
<dbReference type="GO" id="GO:0005737">
    <property type="term" value="C:cytoplasm"/>
    <property type="evidence" value="ECO:0007669"/>
    <property type="project" value="TreeGrafter"/>
</dbReference>
<dbReference type="Gene3D" id="3.40.50.150">
    <property type="entry name" value="Vaccinia Virus protein VP39"/>
    <property type="match status" value="1"/>
</dbReference>
<dbReference type="Gene3D" id="3.40.50.300">
    <property type="entry name" value="P-loop containing nucleotide triphosphate hydrolases"/>
    <property type="match status" value="1"/>
</dbReference>
<dbReference type="Pfam" id="PF01189">
    <property type="entry name" value="Methyltr_RsmB-F"/>
    <property type="match status" value="1"/>
</dbReference>
<feature type="region of interest" description="Disordered" evidence="13">
    <location>
        <begin position="195"/>
        <end position="223"/>
    </location>
</feature>
<evidence type="ECO:0000256" key="3">
    <source>
        <dbReference type="ARBA" id="ARBA00022555"/>
    </source>
</evidence>
<evidence type="ECO:0000259" key="15">
    <source>
        <dbReference type="PROSITE" id="PS51710"/>
    </source>
</evidence>
<dbReference type="Pfam" id="PF25378">
    <property type="entry name" value="PUA_NSUN2"/>
    <property type="match status" value="1"/>
</dbReference>
<name>A0AAJ0MDE5_9PEZI</name>
<keyword evidence="5 12" id="KW-0808">Transferase</keyword>
<dbReference type="PANTHER" id="PTHR22808:SF1">
    <property type="entry name" value="RNA CYTOSINE-C(5)-METHYLTRANSFERASE NSUN2-RELATED"/>
    <property type="match status" value="1"/>
</dbReference>
<feature type="compositionally biased region" description="Basic and acidic residues" evidence="13">
    <location>
        <begin position="1177"/>
        <end position="1193"/>
    </location>
</feature>
<dbReference type="SUPFAM" id="SSF82051">
    <property type="entry name" value="Obg GTP-binding protein N-terminal domain"/>
    <property type="match status" value="1"/>
</dbReference>
<keyword evidence="4 12" id="KW-0489">Methyltransferase</keyword>
<feature type="compositionally biased region" description="Low complexity" evidence="13">
    <location>
        <begin position="1151"/>
        <end position="1161"/>
    </location>
</feature>
<dbReference type="InterPro" id="IPR023267">
    <property type="entry name" value="RCMT"/>
</dbReference>
<dbReference type="PROSITE" id="PS51686">
    <property type="entry name" value="SAM_MT_RSMB_NOP"/>
    <property type="match status" value="1"/>
</dbReference>
<reference evidence="17" key="1">
    <citation type="journal article" date="2023" name="Mol. Phylogenet. Evol.">
        <title>Genome-scale phylogeny and comparative genomics of the fungal order Sordariales.</title>
        <authorList>
            <person name="Hensen N."/>
            <person name="Bonometti L."/>
            <person name="Westerberg I."/>
            <person name="Brannstrom I.O."/>
            <person name="Guillou S."/>
            <person name="Cros-Aarteil S."/>
            <person name="Calhoun S."/>
            <person name="Haridas S."/>
            <person name="Kuo A."/>
            <person name="Mondo S."/>
            <person name="Pangilinan J."/>
            <person name="Riley R."/>
            <person name="LaButti K."/>
            <person name="Andreopoulos B."/>
            <person name="Lipzen A."/>
            <person name="Chen C."/>
            <person name="Yan M."/>
            <person name="Daum C."/>
            <person name="Ng V."/>
            <person name="Clum A."/>
            <person name="Steindorff A."/>
            <person name="Ohm R.A."/>
            <person name="Martin F."/>
            <person name="Silar P."/>
            <person name="Natvig D.O."/>
            <person name="Lalanne C."/>
            <person name="Gautier V."/>
            <person name="Ament-Velasquez S.L."/>
            <person name="Kruys A."/>
            <person name="Hutchinson M.I."/>
            <person name="Powell A.J."/>
            <person name="Barry K."/>
            <person name="Miller A.N."/>
            <person name="Grigoriev I.V."/>
            <person name="Debuchy R."/>
            <person name="Gladieux P."/>
            <person name="Hiltunen Thoren M."/>
            <person name="Johannesson H."/>
        </authorList>
    </citation>
    <scope>NUCLEOTIDE SEQUENCE</scope>
    <source>
        <strain evidence="17">CBS 955.72</strain>
    </source>
</reference>
<feature type="compositionally biased region" description="Acidic residues" evidence="13">
    <location>
        <begin position="1407"/>
        <end position="1433"/>
    </location>
</feature>
<comment type="similarity">
    <text evidence="2 12">Belongs to the class I-like SAM-binding methyltransferase superfamily. RsmB/NOP family.</text>
</comment>
<feature type="binding site" evidence="12">
    <location>
        <position position="861"/>
    </location>
    <ligand>
        <name>S-adenosyl-L-methionine</name>
        <dbReference type="ChEBI" id="CHEBI:59789"/>
    </ligand>
</feature>
<feature type="binding site" evidence="12">
    <location>
        <position position="832"/>
    </location>
    <ligand>
        <name>S-adenosyl-L-methionine</name>
        <dbReference type="ChEBI" id="CHEBI:59789"/>
    </ligand>
</feature>
<accession>A0AAJ0MDE5</accession>
<feature type="region of interest" description="Disordered" evidence="13">
    <location>
        <begin position="41"/>
        <end position="66"/>
    </location>
</feature>
<proteinExistence type="inferred from homology"/>
<feature type="active site" description="Nucleophile" evidence="12">
    <location>
        <position position="914"/>
    </location>
</feature>
<dbReference type="InterPro" id="IPR049560">
    <property type="entry name" value="MeTrfase_RsmB-F_NOP2_cat"/>
</dbReference>
<feature type="compositionally biased region" description="Acidic residues" evidence="13">
    <location>
        <begin position="202"/>
        <end position="218"/>
    </location>
</feature>
<dbReference type="InterPro" id="IPR006073">
    <property type="entry name" value="GTP-bd"/>
</dbReference>
<keyword evidence="3" id="KW-0820">tRNA-binding</keyword>
<evidence type="ECO:0000256" key="11">
    <source>
        <dbReference type="ARBA" id="ARBA00023242"/>
    </source>
</evidence>
<dbReference type="GO" id="GO:0005634">
    <property type="term" value="C:nucleus"/>
    <property type="evidence" value="ECO:0007669"/>
    <property type="project" value="UniProtKB-SubCell"/>
</dbReference>
<feature type="binding site" evidence="12">
    <location>
        <begin position="737"/>
        <end position="743"/>
    </location>
    <ligand>
        <name>S-adenosyl-L-methionine</name>
        <dbReference type="ChEBI" id="CHEBI:59789"/>
    </ligand>
</feature>
<feature type="compositionally biased region" description="Low complexity" evidence="13">
    <location>
        <begin position="41"/>
        <end position="57"/>
    </location>
</feature>
<evidence type="ECO:0000259" key="16">
    <source>
        <dbReference type="PROSITE" id="PS51883"/>
    </source>
</evidence>
<keyword evidence="10" id="KW-0342">GTP-binding</keyword>
<dbReference type="GO" id="GO:0005525">
    <property type="term" value="F:GTP binding"/>
    <property type="evidence" value="ECO:0007669"/>
    <property type="project" value="UniProtKB-KW"/>
</dbReference>
<feature type="compositionally biased region" description="Low complexity" evidence="13">
    <location>
        <begin position="1097"/>
        <end position="1108"/>
    </location>
</feature>
<evidence type="ECO:0000256" key="4">
    <source>
        <dbReference type="ARBA" id="ARBA00022603"/>
    </source>
</evidence>
<dbReference type="PRINTS" id="PR02011">
    <property type="entry name" value="RCMTNCL1"/>
</dbReference>
<evidence type="ECO:0000313" key="18">
    <source>
        <dbReference type="Proteomes" id="UP001275084"/>
    </source>
</evidence>
<comment type="subcellular location">
    <subcellularLocation>
        <location evidence="1">Nucleus</location>
    </subcellularLocation>
</comment>
<keyword evidence="11" id="KW-0539">Nucleus</keyword>
<dbReference type="PROSITE" id="PS01153">
    <property type="entry name" value="NOL1_NOP2_SUN"/>
    <property type="match status" value="1"/>
</dbReference>
<dbReference type="GO" id="GO:0042254">
    <property type="term" value="P:ribosome biogenesis"/>
    <property type="evidence" value="ECO:0007669"/>
    <property type="project" value="UniProtKB-UniRule"/>
</dbReference>
<feature type="region of interest" description="Disordered" evidence="13">
    <location>
        <begin position="564"/>
        <end position="585"/>
    </location>
</feature>
<dbReference type="InterPro" id="IPR018314">
    <property type="entry name" value="RsmB/NOL1/NOP2-like_CS"/>
</dbReference>
<feature type="domain" description="OBG-type G" evidence="15">
    <location>
        <begin position="314"/>
        <end position="458"/>
    </location>
</feature>
<dbReference type="SUPFAM" id="SSF53335">
    <property type="entry name" value="S-adenosyl-L-methionine-dependent methyltransferases"/>
    <property type="match status" value="1"/>
</dbReference>
<dbReference type="GO" id="GO:0016428">
    <property type="term" value="F:tRNA (cytidine-5-)-methyltransferase activity"/>
    <property type="evidence" value="ECO:0007669"/>
    <property type="project" value="InterPro"/>
</dbReference>
<dbReference type="InterPro" id="IPR001678">
    <property type="entry name" value="MeTrfase_RsmB-F_NOP2_dom"/>
</dbReference>
<sequence length="1449" mass="159629">MVGRCAPSPRVFLPFLYPTIFRVNGGNGARSCLIIAGARYSSSSSNSSSDTNSGDASVVYPTSRLNPEPDDFAQPYFADKAKITVFAGAGGHGCISFLREAYMEEGPANGGDGGHGGNVYIQAVRGETSLHKLTRRRFIRAGKGKTGQGSARGGTRGDDVVITVPVGTIITEFSRKDPEAENALYEAQRNQKNRIRIRREDGTEEQEDVPEEDEDEDDPGRKKWVLYPGISSSEARSLILPDLPYRDRIYSQPKSPLYLDLSKPTPRPILLAAGGLGGLGNPHFVSKERMRPLIATKGEEAMSMEIELELKLLADVGLVGLPNAGKSTLLRSLTNSRTRVGNWEFTTLQPNIGTVVLDDNKGRPTITSFRRTTNTPHVDDVFKPSAAAQAESAELERRTNFTIADIPGLVEGAHLDKGLGMEFLRHVERATVLAFVIDLGAGNAVKALKALWTEVGLYAQMREEEERERAREARIKWEVEAGTDHAGNFWPTTRAMADYPVAEPEPTGLSIAGKSWYVVATKGDVPGTQDNFRELRNYIDNVTTGADPHPSGVKGAWTENCTVIPKNKGGRGGRGGGGGRDGGAHRPYQTYPEVPKENAKFEQYYDLLLNLPEEEKAEFWTALRRELPNSFRFCGSKGHALAVRRLLQTRYIPEITCITHDGVLVEAPKAVPWYPDSLAWWMTTPKNVIRKFPPFSKFQKFLVSETSVGNISRQEVVSMIPPLLMDLKPGMVVLDLCAAPGSKAAQLLEMVHRGEEARIKQVIKTFSGTTNGTVKTEDEQELEAARLEADPSDDGRATGLLIANDADYKRSHMLIHQLKRLSSPNMIVTNHDATMYPPIRIPNPEDPSKPKYLKFDRILADVPCSGDGTLRKNVNLWKDWTPGSALGLHITQVRILVRALQMLKPGGRVVYSTCSMNPIENESVVAAAIERCGGPEKIEILDCSDQLPLLKRKPGLKKWQIMDKTGRVWDSWKDIEEHTKTLEDGIAPSRLAETMFPIAEGSDCYDLPLDRCMRVYAHQQDTGGFFITALHKKAEFKAKPEDKKPQVVTNSAANGPNGTNGANPAKRVLEEDQSEEQTSEPESKKRKASEEPIVGDVAPVGVEPVAPGPEAVVKPEAAPVPEVKPEVEPEVKPEEILKAAADEPMADAETTEAAAVAPKVETPSSETPRASQQAQQDRPERKRRQEGPYEEPFKFLNPDNEVIKNVASFYNISSRFPSDRYMVRNAIGEPAKAIYYTSALVRNILTYNEGRGLKFIHGGVKMYVKQDSPSADVCRWRIQSEGMPILHGYVGEARVVVLKKKETLRKLLIEMFPKIAGGEWARLDEVGERVRDIGLGCCVLRVEPEGDDPDFSETMTLPLWKSFHSLNLMLPKEDRSAMLLRIYNDTTPLINMGLKGAKPAEAAPAGEDGDADAEAEEVKDEDEVMGDDAETQEAEPKAEEPAVAEEVQA</sequence>
<feature type="domain" description="SAM-dependent MTase RsmB/NOP-type" evidence="14">
    <location>
        <begin position="619"/>
        <end position="1033"/>
    </location>
</feature>
<dbReference type="InterPro" id="IPR027417">
    <property type="entry name" value="P-loop_NTPase"/>
</dbReference>
<reference evidence="17" key="2">
    <citation type="submission" date="2023-06" db="EMBL/GenBank/DDBJ databases">
        <authorList>
            <consortium name="Lawrence Berkeley National Laboratory"/>
            <person name="Haridas S."/>
            <person name="Hensen N."/>
            <person name="Bonometti L."/>
            <person name="Westerberg I."/>
            <person name="Brannstrom I.O."/>
            <person name="Guillou S."/>
            <person name="Cros-Aarteil S."/>
            <person name="Calhoun S."/>
            <person name="Kuo A."/>
            <person name="Mondo S."/>
            <person name="Pangilinan J."/>
            <person name="Riley R."/>
            <person name="Labutti K."/>
            <person name="Andreopoulos B."/>
            <person name="Lipzen A."/>
            <person name="Chen C."/>
            <person name="Yanf M."/>
            <person name="Daum C."/>
            <person name="Ng V."/>
            <person name="Clum A."/>
            <person name="Steindorff A."/>
            <person name="Ohm R."/>
            <person name="Martin F."/>
            <person name="Silar P."/>
            <person name="Natvig D."/>
            <person name="Lalanne C."/>
            <person name="Gautier V."/>
            <person name="Ament-Velasquez S.L."/>
            <person name="Kruys A."/>
            <person name="Hutchinson M.I."/>
            <person name="Powell A.J."/>
            <person name="Barry K."/>
            <person name="Miller A.N."/>
            <person name="Grigoriev I.V."/>
            <person name="Debuchy R."/>
            <person name="Gladieux P."/>
            <person name="Thoren M.H."/>
            <person name="Johannesson H."/>
        </authorList>
    </citation>
    <scope>NUCLEOTIDE SEQUENCE</scope>
    <source>
        <strain evidence="17">CBS 955.72</strain>
    </source>
</reference>
<evidence type="ECO:0000256" key="8">
    <source>
        <dbReference type="ARBA" id="ARBA00022741"/>
    </source>
</evidence>
<dbReference type="Pfam" id="PF01926">
    <property type="entry name" value="MMR_HSR1"/>
    <property type="match status" value="1"/>
</dbReference>
<dbReference type="InterPro" id="IPR029063">
    <property type="entry name" value="SAM-dependent_MTases_sf"/>
</dbReference>
<comment type="caution">
    <text evidence="17">The sequence shown here is derived from an EMBL/GenBank/DDBJ whole genome shotgun (WGS) entry which is preliminary data.</text>
</comment>
<evidence type="ECO:0000256" key="9">
    <source>
        <dbReference type="ARBA" id="ARBA00022884"/>
    </source>
</evidence>
<dbReference type="EMBL" id="JAUIQD010000004">
    <property type="protein sequence ID" value="KAK3352375.1"/>
    <property type="molecule type" value="Genomic_DNA"/>
</dbReference>
<dbReference type="InterPro" id="IPR031167">
    <property type="entry name" value="G_OBG"/>
</dbReference>
<dbReference type="PROSITE" id="PS51883">
    <property type="entry name" value="OBG"/>
    <property type="match status" value="1"/>
</dbReference>
<feature type="region of interest" description="Disordered" evidence="13">
    <location>
        <begin position="1143"/>
        <end position="1194"/>
    </location>
</feature>
<dbReference type="InterPro" id="IPR006169">
    <property type="entry name" value="GTP1_OBG_dom"/>
</dbReference>
<organism evidence="17 18">
    <name type="scientific">Lasiosphaeria hispida</name>
    <dbReference type="NCBI Taxonomy" id="260671"/>
    <lineage>
        <taxon>Eukaryota</taxon>
        <taxon>Fungi</taxon>
        <taxon>Dikarya</taxon>
        <taxon>Ascomycota</taxon>
        <taxon>Pezizomycotina</taxon>
        <taxon>Sordariomycetes</taxon>
        <taxon>Sordariomycetidae</taxon>
        <taxon>Sordariales</taxon>
        <taxon>Lasiosphaeriaceae</taxon>
        <taxon>Lasiosphaeria</taxon>
    </lineage>
</organism>
<evidence type="ECO:0000256" key="1">
    <source>
        <dbReference type="ARBA" id="ARBA00004123"/>
    </source>
</evidence>
<keyword evidence="8" id="KW-0547">Nucleotide-binding</keyword>
<keyword evidence="6 12" id="KW-0949">S-adenosyl-L-methionine</keyword>
<evidence type="ECO:0000256" key="13">
    <source>
        <dbReference type="SAM" id="MobiDB-lite"/>
    </source>
</evidence>
<feature type="compositionally biased region" description="Low complexity" evidence="13">
    <location>
        <begin position="1049"/>
        <end position="1065"/>
    </location>
</feature>
<dbReference type="InterPro" id="IPR036726">
    <property type="entry name" value="GTP1_OBG_dom_sf"/>
</dbReference>
<feature type="region of interest" description="Disordered" evidence="13">
    <location>
        <begin position="1398"/>
        <end position="1449"/>
    </location>
</feature>
<feature type="region of interest" description="Disordered" evidence="13">
    <location>
        <begin position="1038"/>
        <end position="1108"/>
    </location>
</feature>
<dbReference type="Proteomes" id="UP001275084">
    <property type="component" value="Unassembled WGS sequence"/>
</dbReference>
<dbReference type="Pfam" id="PF25376">
    <property type="entry name" value="Pre-PUA_NSUN2"/>
    <property type="match status" value="1"/>
</dbReference>
<evidence type="ECO:0000256" key="10">
    <source>
        <dbReference type="ARBA" id="ARBA00023134"/>
    </source>
</evidence>
<dbReference type="Pfam" id="PF01018">
    <property type="entry name" value="GTP1_OBG"/>
    <property type="match status" value="2"/>
</dbReference>
<keyword evidence="9 12" id="KW-0694">RNA-binding</keyword>
<dbReference type="SUPFAM" id="SSF52540">
    <property type="entry name" value="P-loop containing nucleoside triphosphate hydrolases"/>
    <property type="match status" value="1"/>
</dbReference>
<dbReference type="InterPro" id="IPR057286">
    <property type="entry name" value="PUA_NSUN2"/>
</dbReference>
<dbReference type="GO" id="GO:0000049">
    <property type="term" value="F:tRNA binding"/>
    <property type="evidence" value="ECO:0007669"/>
    <property type="project" value="UniProtKB-KW"/>
</dbReference>
<evidence type="ECO:0000256" key="2">
    <source>
        <dbReference type="ARBA" id="ARBA00007494"/>
    </source>
</evidence>
<evidence type="ECO:0000313" key="17">
    <source>
        <dbReference type="EMBL" id="KAK3352375.1"/>
    </source>
</evidence>
<evidence type="ECO:0000256" key="5">
    <source>
        <dbReference type="ARBA" id="ARBA00022679"/>
    </source>
</evidence>
<feature type="domain" description="Obg" evidence="16">
    <location>
        <begin position="75"/>
        <end position="313"/>
    </location>
</feature>
<dbReference type="PRINTS" id="PR02008">
    <property type="entry name" value="RCMTFAMILY"/>
</dbReference>
<evidence type="ECO:0000256" key="12">
    <source>
        <dbReference type="PROSITE-ProRule" id="PRU01023"/>
    </source>
</evidence>
<protein>
    <submittedName>
        <fullName evidence="17">Mitochondrial GTPase 2-like protein</fullName>
    </submittedName>
</protein>
<evidence type="ECO:0000256" key="7">
    <source>
        <dbReference type="ARBA" id="ARBA00022694"/>
    </source>
</evidence>
<dbReference type="Gene3D" id="2.70.210.12">
    <property type="entry name" value="GTP1/OBG domain"/>
    <property type="match status" value="1"/>
</dbReference>
<feature type="compositionally biased region" description="Gly residues" evidence="13">
    <location>
        <begin position="570"/>
        <end position="581"/>
    </location>
</feature>
<dbReference type="PROSITE" id="PS51710">
    <property type="entry name" value="G_OBG"/>
    <property type="match status" value="1"/>
</dbReference>
<dbReference type="InterPro" id="IPR057285">
    <property type="entry name" value="Pre-PUA_NSUN2"/>
</dbReference>
<evidence type="ECO:0000259" key="14">
    <source>
        <dbReference type="PROSITE" id="PS51686"/>
    </source>
</evidence>
<feature type="binding site" evidence="12">
    <location>
        <position position="805"/>
    </location>
    <ligand>
        <name>S-adenosyl-L-methionine</name>
        <dbReference type="ChEBI" id="CHEBI:59789"/>
    </ligand>
</feature>
<keyword evidence="7" id="KW-0819">tRNA processing</keyword>
<dbReference type="PANTHER" id="PTHR22808">
    <property type="entry name" value="NCL1 YEAST -RELATED NOL1/NOP2/FMU SUN DOMAIN-CONTAINING"/>
    <property type="match status" value="1"/>
</dbReference>
<keyword evidence="18" id="KW-1185">Reference proteome</keyword>
<feature type="compositionally biased region" description="Polar residues" evidence="13">
    <location>
        <begin position="1162"/>
        <end position="1176"/>
    </location>
</feature>
<gene>
    <name evidence="17" type="ORF">B0T25DRAFT_622794</name>
</gene>
<dbReference type="InterPro" id="IPR023270">
    <property type="entry name" value="RCMT_NCL1"/>
</dbReference>